<dbReference type="InterPro" id="IPR036097">
    <property type="entry name" value="HisK_dim/P_sf"/>
</dbReference>
<keyword evidence="9 18" id="KW-0067">ATP-binding</keyword>
<dbReference type="Proteomes" id="UP001317822">
    <property type="component" value="Chromosome"/>
</dbReference>
<comment type="subcellular location">
    <subcellularLocation>
        <location evidence="2">Membrane</location>
        <topology evidence="2">Multi-pass membrane protein</topology>
    </subcellularLocation>
</comment>
<dbReference type="InterPro" id="IPR038318">
    <property type="entry name" value="KdpD_sf"/>
</dbReference>
<evidence type="ECO:0000259" key="17">
    <source>
        <dbReference type="PROSITE" id="PS50110"/>
    </source>
</evidence>
<dbReference type="PANTHER" id="PTHR43547">
    <property type="entry name" value="TWO-COMPONENT HISTIDINE KINASE"/>
    <property type="match status" value="1"/>
</dbReference>
<evidence type="ECO:0000313" key="18">
    <source>
        <dbReference type="EMBL" id="BDU16734.1"/>
    </source>
</evidence>
<proteinExistence type="predicted"/>
<accession>A0ABN6UKA4</accession>
<keyword evidence="12 15" id="KW-0472">Membrane</keyword>
<evidence type="ECO:0000256" key="12">
    <source>
        <dbReference type="ARBA" id="ARBA00023136"/>
    </source>
</evidence>
<evidence type="ECO:0000256" key="2">
    <source>
        <dbReference type="ARBA" id="ARBA00004141"/>
    </source>
</evidence>
<gene>
    <name evidence="18" type="ORF">LA521A_19350</name>
</gene>
<feature type="transmembrane region" description="Helical" evidence="15">
    <location>
        <begin position="91"/>
        <end position="109"/>
    </location>
</feature>
<dbReference type="InterPro" id="IPR025201">
    <property type="entry name" value="KdpD_TM"/>
</dbReference>
<keyword evidence="19" id="KW-1185">Reference proteome</keyword>
<dbReference type="Gene3D" id="3.40.50.2300">
    <property type="match status" value="1"/>
</dbReference>
<dbReference type="InterPro" id="IPR003661">
    <property type="entry name" value="HisK_dim/P_dom"/>
</dbReference>
<feature type="transmembrane region" description="Helical" evidence="15">
    <location>
        <begin position="42"/>
        <end position="71"/>
    </location>
</feature>
<sequence>MQILERHGWPKWAVAIGAIFAACVARSLLWPEVFHEATFLPFFGAVLLSAWYGGLGPGLLALALGAAFMAWSIFPPLENFAISDPRSQTGMALYLAFGTGICLACHSLHRARSRQRLFQSELHERELQQARMEAEAEQLAAEAQRKDRFLATLAHELRNPLAPVRYAIEVARRDQKRTPDALATIDRQMEHLNRLVEDLMDVNRIARDNLELRIGTHRATDVLAVALETAGPFIEHARHKLEIVEPDPDWALEGDLVRVAQAVTNLLNNAAKFTPPGGAIRVEIVADPDTLAFTVTDNGVGIDPGDTGRLMQAFEKGEPPPHKAPEGLGIGLALARQIAQLHGGSLKLERAPDGIGTRATAYFPRAADAPPLPGVHPVARRPDAVSVLVADDNPDAATTLAMLLELEGHTVHVASDGEEACRLAEAVRPNVAFIDLGMPRRDGLEACRWIRERDWGHDMRLVAVTGWGQQSDFERTRLAGFDLHLVKPVEPGAIIEALRAPLASSAHS</sequence>
<dbReference type="InterPro" id="IPR003594">
    <property type="entry name" value="HATPase_dom"/>
</dbReference>
<organism evidence="18 19">
    <name type="scientific">Lysobacter auxotrophicus</name>
    <dbReference type="NCBI Taxonomy" id="2992573"/>
    <lineage>
        <taxon>Bacteria</taxon>
        <taxon>Pseudomonadati</taxon>
        <taxon>Pseudomonadota</taxon>
        <taxon>Gammaproteobacteria</taxon>
        <taxon>Lysobacterales</taxon>
        <taxon>Lysobacteraceae</taxon>
        <taxon>Lysobacter</taxon>
    </lineage>
</organism>
<dbReference type="Pfam" id="PF00072">
    <property type="entry name" value="Response_reg"/>
    <property type="match status" value="1"/>
</dbReference>
<protein>
    <recommendedName>
        <fullName evidence="3">histidine kinase</fullName>
        <ecNumber evidence="3">2.7.13.3</ecNumber>
    </recommendedName>
</protein>
<dbReference type="CDD" id="cd00082">
    <property type="entry name" value="HisKA"/>
    <property type="match status" value="1"/>
</dbReference>
<dbReference type="SUPFAM" id="SSF52172">
    <property type="entry name" value="CheY-like"/>
    <property type="match status" value="1"/>
</dbReference>
<evidence type="ECO:0000256" key="1">
    <source>
        <dbReference type="ARBA" id="ARBA00000085"/>
    </source>
</evidence>
<dbReference type="SMART" id="SM00387">
    <property type="entry name" value="HATPase_c"/>
    <property type="match status" value="1"/>
</dbReference>
<feature type="domain" description="Response regulatory" evidence="17">
    <location>
        <begin position="386"/>
        <end position="502"/>
    </location>
</feature>
<dbReference type="Gene3D" id="1.10.287.130">
    <property type="match status" value="1"/>
</dbReference>
<keyword evidence="11" id="KW-0902">Two-component regulatory system</keyword>
<dbReference type="Pfam" id="PF13493">
    <property type="entry name" value="DUF4118"/>
    <property type="match status" value="1"/>
</dbReference>
<dbReference type="Pfam" id="PF00512">
    <property type="entry name" value="HisKA"/>
    <property type="match status" value="1"/>
</dbReference>
<feature type="domain" description="Histidine kinase" evidence="16">
    <location>
        <begin position="152"/>
        <end position="367"/>
    </location>
</feature>
<feature type="coiled-coil region" evidence="14">
    <location>
        <begin position="120"/>
        <end position="147"/>
    </location>
</feature>
<evidence type="ECO:0000256" key="14">
    <source>
        <dbReference type="SAM" id="Coils"/>
    </source>
</evidence>
<keyword evidence="8" id="KW-0418">Kinase</keyword>
<dbReference type="SMART" id="SM00448">
    <property type="entry name" value="REC"/>
    <property type="match status" value="1"/>
</dbReference>
<dbReference type="InterPro" id="IPR005467">
    <property type="entry name" value="His_kinase_dom"/>
</dbReference>
<evidence type="ECO:0000256" key="8">
    <source>
        <dbReference type="ARBA" id="ARBA00022777"/>
    </source>
</evidence>
<evidence type="ECO:0000256" key="3">
    <source>
        <dbReference type="ARBA" id="ARBA00012438"/>
    </source>
</evidence>
<evidence type="ECO:0000256" key="15">
    <source>
        <dbReference type="SAM" id="Phobius"/>
    </source>
</evidence>
<name>A0ABN6UKA4_9GAMM</name>
<feature type="transmembrane region" description="Helical" evidence="15">
    <location>
        <begin position="12"/>
        <end position="30"/>
    </location>
</feature>
<keyword evidence="4 13" id="KW-0597">Phosphoprotein</keyword>
<dbReference type="InterPro" id="IPR004358">
    <property type="entry name" value="Sig_transdc_His_kin-like_C"/>
</dbReference>
<dbReference type="Gene3D" id="1.20.120.620">
    <property type="entry name" value="Backbone structure of the membrane domain of e. Coli histidine kinase receptor kdpd"/>
    <property type="match status" value="1"/>
</dbReference>
<dbReference type="PROSITE" id="PS51257">
    <property type="entry name" value="PROKAR_LIPOPROTEIN"/>
    <property type="match status" value="1"/>
</dbReference>
<reference evidence="18 19" key="1">
    <citation type="journal article" date="2023" name="Int. J. Syst. Evol. Microbiol.">
        <title>Physiological and genomic analyses of cobalamin (vitamin B12)-auxotrophy of Lysobacter auxotrophicus sp. nov., a methionine-auxotrophic chitinolytic bacterium isolated from chitin-treated soil.</title>
        <authorList>
            <person name="Saito A."/>
            <person name="Dohra H."/>
            <person name="Hamada M."/>
            <person name="Moriuchi R."/>
            <person name="Kotsuchibashi Y."/>
            <person name="Mori K."/>
        </authorList>
    </citation>
    <scope>NUCLEOTIDE SEQUENCE [LARGE SCALE GENOMIC DNA]</scope>
    <source>
        <strain evidence="18 19">5-21a</strain>
    </source>
</reference>
<evidence type="ECO:0000256" key="11">
    <source>
        <dbReference type="ARBA" id="ARBA00023012"/>
    </source>
</evidence>
<feature type="modified residue" description="4-aspartylphosphate" evidence="13">
    <location>
        <position position="435"/>
    </location>
</feature>
<keyword evidence="10 15" id="KW-1133">Transmembrane helix</keyword>
<evidence type="ECO:0000256" key="5">
    <source>
        <dbReference type="ARBA" id="ARBA00022679"/>
    </source>
</evidence>
<dbReference type="InterPro" id="IPR011006">
    <property type="entry name" value="CheY-like_superfamily"/>
</dbReference>
<dbReference type="SUPFAM" id="SSF47384">
    <property type="entry name" value="Homodimeric domain of signal transducing histidine kinase"/>
    <property type="match status" value="1"/>
</dbReference>
<evidence type="ECO:0000313" key="19">
    <source>
        <dbReference type="Proteomes" id="UP001317822"/>
    </source>
</evidence>
<dbReference type="GO" id="GO:0005524">
    <property type="term" value="F:ATP binding"/>
    <property type="evidence" value="ECO:0007669"/>
    <property type="project" value="UniProtKB-KW"/>
</dbReference>
<dbReference type="Gene3D" id="3.30.565.10">
    <property type="entry name" value="Histidine kinase-like ATPase, C-terminal domain"/>
    <property type="match status" value="1"/>
</dbReference>
<keyword evidence="7" id="KW-0547">Nucleotide-binding</keyword>
<dbReference type="CDD" id="cd17580">
    <property type="entry name" value="REC_2_DhkD-like"/>
    <property type="match status" value="1"/>
</dbReference>
<dbReference type="SUPFAM" id="SSF55874">
    <property type="entry name" value="ATPase domain of HSP90 chaperone/DNA topoisomerase II/histidine kinase"/>
    <property type="match status" value="1"/>
</dbReference>
<dbReference type="EC" id="2.7.13.3" evidence="3"/>
<keyword evidence="14" id="KW-0175">Coiled coil</keyword>
<evidence type="ECO:0000259" key="16">
    <source>
        <dbReference type="PROSITE" id="PS50109"/>
    </source>
</evidence>
<dbReference type="PROSITE" id="PS50109">
    <property type="entry name" value="HIS_KIN"/>
    <property type="match status" value="1"/>
</dbReference>
<evidence type="ECO:0000256" key="13">
    <source>
        <dbReference type="PROSITE-ProRule" id="PRU00169"/>
    </source>
</evidence>
<dbReference type="SMART" id="SM00388">
    <property type="entry name" value="HisKA"/>
    <property type="match status" value="1"/>
</dbReference>
<evidence type="ECO:0000256" key="7">
    <source>
        <dbReference type="ARBA" id="ARBA00022741"/>
    </source>
</evidence>
<dbReference type="CDD" id="cd00075">
    <property type="entry name" value="HATPase"/>
    <property type="match status" value="1"/>
</dbReference>
<evidence type="ECO:0000256" key="6">
    <source>
        <dbReference type="ARBA" id="ARBA00022692"/>
    </source>
</evidence>
<dbReference type="RefSeq" id="WP_281778720.1">
    <property type="nucleotide sequence ID" value="NZ_AP027041.1"/>
</dbReference>
<comment type="catalytic activity">
    <reaction evidence="1">
        <text>ATP + protein L-histidine = ADP + protein N-phospho-L-histidine.</text>
        <dbReference type="EC" id="2.7.13.3"/>
    </reaction>
</comment>
<keyword evidence="6 15" id="KW-0812">Transmembrane</keyword>
<evidence type="ECO:0000256" key="9">
    <source>
        <dbReference type="ARBA" id="ARBA00022840"/>
    </source>
</evidence>
<dbReference type="EMBL" id="AP027041">
    <property type="protein sequence ID" value="BDU16734.1"/>
    <property type="molecule type" value="Genomic_DNA"/>
</dbReference>
<dbReference type="Pfam" id="PF02518">
    <property type="entry name" value="HATPase_c"/>
    <property type="match status" value="1"/>
</dbReference>
<dbReference type="InterPro" id="IPR036890">
    <property type="entry name" value="HATPase_C_sf"/>
</dbReference>
<dbReference type="PROSITE" id="PS50110">
    <property type="entry name" value="RESPONSE_REGULATORY"/>
    <property type="match status" value="1"/>
</dbReference>
<evidence type="ECO:0000256" key="10">
    <source>
        <dbReference type="ARBA" id="ARBA00022989"/>
    </source>
</evidence>
<dbReference type="PANTHER" id="PTHR43547:SF2">
    <property type="entry name" value="HYBRID SIGNAL TRANSDUCTION HISTIDINE KINASE C"/>
    <property type="match status" value="1"/>
</dbReference>
<keyword evidence="5" id="KW-0808">Transferase</keyword>
<dbReference type="PRINTS" id="PR00344">
    <property type="entry name" value="BCTRLSENSOR"/>
</dbReference>
<dbReference type="InterPro" id="IPR001789">
    <property type="entry name" value="Sig_transdc_resp-reg_receiver"/>
</dbReference>
<evidence type="ECO:0000256" key="4">
    <source>
        <dbReference type="ARBA" id="ARBA00022553"/>
    </source>
</evidence>